<gene>
    <name evidence="1" type="ORF">SAMN05444412_1374</name>
</gene>
<keyword evidence="2" id="KW-1185">Reference proteome</keyword>
<protein>
    <submittedName>
        <fullName evidence="1">Uncharacterized protein</fullName>
    </submittedName>
</protein>
<dbReference type="EMBL" id="FNQC01000037">
    <property type="protein sequence ID" value="SDZ58860.1"/>
    <property type="molecule type" value="Genomic_DNA"/>
</dbReference>
<dbReference type="RefSeq" id="WP_019597360.1">
    <property type="nucleotide sequence ID" value="NZ_FNQC01000037.1"/>
</dbReference>
<name>A0A1H3U8S1_9BACT</name>
<sequence>MKNKIHPHFMVHYHRCNSSLDEFCLKDWASCKADVLWVAALLDNLPNKIVFKKVQFSAIGLIHSKNIDSGYFLASIHEMSRHGWEEIPLNPFLTSSGLHKIKVFGKLSERTIAFRFDFPKEGYLKEPQKASGK</sequence>
<dbReference type="Proteomes" id="UP000199663">
    <property type="component" value="Unassembled WGS sequence"/>
</dbReference>
<proteinExistence type="predicted"/>
<evidence type="ECO:0000313" key="2">
    <source>
        <dbReference type="Proteomes" id="UP000199663"/>
    </source>
</evidence>
<evidence type="ECO:0000313" key="1">
    <source>
        <dbReference type="EMBL" id="SDZ58860.1"/>
    </source>
</evidence>
<reference evidence="1 2" key="1">
    <citation type="submission" date="2016-10" db="EMBL/GenBank/DDBJ databases">
        <authorList>
            <person name="Varghese N."/>
            <person name="Submissions S."/>
        </authorList>
    </citation>
    <scope>NUCLEOTIDE SEQUENCE [LARGE SCALE GENOMIC DNA]</scope>
    <source>
        <strain evidence="1 2">DSM 17997</strain>
    </source>
</reference>
<comment type="caution">
    <text evidence="1">The sequence shown here is derived from an EMBL/GenBank/DDBJ whole genome shotgun (WGS) entry which is preliminary data.</text>
</comment>
<accession>A0A1H3U8S1</accession>
<organism evidence="1 2">
    <name type="scientific">Rhodonellum ikkaensis</name>
    <dbReference type="NCBI Taxonomy" id="336829"/>
    <lineage>
        <taxon>Bacteria</taxon>
        <taxon>Pseudomonadati</taxon>
        <taxon>Bacteroidota</taxon>
        <taxon>Cytophagia</taxon>
        <taxon>Cytophagales</taxon>
        <taxon>Cytophagaceae</taxon>
        <taxon>Rhodonellum</taxon>
    </lineage>
</organism>